<name>A0A1V4I8M8_9FIRM</name>
<feature type="transmembrane region" description="Helical" evidence="9">
    <location>
        <begin position="213"/>
        <end position="233"/>
    </location>
</feature>
<organism evidence="10 11">
    <name type="scientific">Alkalithermobacter paradoxus</name>
    <dbReference type="NCBI Taxonomy" id="29349"/>
    <lineage>
        <taxon>Bacteria</taxon>
        <taxon>Bacillati</taxon>
        <taxon>Bacillota</taxon>
        <taxon>Clostridia</taxon>
        <taxon>Peptostreptococcales</taxon>
        <taxon>Tepidibacteraceae</taxon>
        <taxon>Alkalithermobacter</taxon>
    </lineage>
</organism>
<feature type="transmembrane region" description="Helical" evidence="9">
    <location>
        <begin position="28"/>
        <end position="46"/>
    </location>
</feature>
<evidence type="ECO:0000256" key="2">
    <source>
        <dbReference type="ARBA" id="ARBA00005697"/>
    </source>
</evidence>
<keyword evidence="11" id="KW-1185">Reference proteome</keyword>
<feature type="transmembrane region" description="Helical" evidence="9">
    <location>
        <begin position="58"/>
        <end position="79"/>
    </location>
</feature>
<dbReference type="InterPro" id="IPR006043">
    <property type="entry name" value="NCS2"/>
</dbReference>
<keyword evidence="6 8" id="KW-1133">Transmembrane helix</keyword>
<dbReference type="GO" id="GO:0005886">
    <property type="term" value="C:plasma membrane"/>
    <property type="evidence" value="ECO:0007669"/>
    <property type="project" value="UniProtKB-SubCell"/>
</dbReference>
<dbReference type="OrthoDB" id="9808458at2"/>
<dbReference type="PIRSF" id="PIRSF005353">
    <property type="entry name" value="PbuG"/>
    <property type="match status" value="1"/>
</dbReference>
<comment type="caution">
    <text evidence="10">The sequence shown here is derived from an EMBL/GenBank/DDBJ whole genome shotgun (WGS) entry which is preliminary data.</text>
</comment>
<gene>
    <name evidence="10" type="primary">adeP</name>
    <name evidence="10" type="ORF">CLOTH_07620</name>
</gene>
<evidence type="ECO:0000313" key="11">
    <source>
        <dbReference type="Proteomes" id="UP000190140"/>
    </source>
</evidence>
<keyword evidence="5 8" id="KW-0812">Transmembrane</keyword>
<proteinExistence type="inferred from homology"/>
<dbReference type="InterPro" id="IPR045018">
    <property type="entry name" value="Azg-like"/>
</dbReference>
<dbReference type="Proteomes" id="UP000190140">
    <property type="component" value="Unassembled WGS sequence"/>
</dbReference>
<dbReference type="AlphaFoldDB" id="A0A1V4I8M8"/>
<feature type="transmembrane region" description="Helical" evidence="9">
    <location>
        <begin position="184"/>
        <end position="206"/>
    </location>
</feature>
<feature type="transmembrane region" description="Helical" evidence="9">
    <location>
        <begin position="395"/>
        <end position="422"/>
    </location>
</feature>
<comment type="subcellular location">
    <subcellularLocation>
        <location evidence="1 8">Cell membrane</location>
        <topology evidence="1 8">Multi-pass membrane protein</topology>
    </subcellularLocation>
</comment>
<feature type="transmembrane region" description="Helical" evidence="9">
    <location>
        <begin position="434"/>
        <end position="451"/>
    </location>
</feature>
<sequence>MELVKQQINTSILERTFKLSRHNTDAKTEILAGITTFMTMAYILIVNPSILSATGMDFGALFTATALSSVVATLVMALYANLPFALAPAMGPNAFFAFTVVLGMGYSWEMALTAVFLEGIIFIILSFFNVREAIINSIPIGIKKAVSAGIGLFIAFLGLFNSGIVVSGMFHVGDGKLDGIPLTIGHISSGSGLLAVIGIIITGFLLAKNVKGALLLGILITTVLGIPMGVTALPEGLKFISSPPSLSPIMFKFEWSNIFSIDMLVILFTFLFVDMFDTVGTLVGVATKTNMLDKDGNIPNAKQALFADAIGTTIGAMLGTSTVTTYVESASGVADGGRTGLTALSTAVMFTIALFLSPLFIMIPAAATAPALILVGLFMISPVKEIDFDDFTEAIPVFLTILMMPLTYSIAEGIVFGMLSYVILKLLTRRQNEVSPVMYIVSFMFLIKIILG</sequence>
<feature type="transmembrane region" description="Helical" evidence="9">
    <location>
        <begin position="110"/>
        <end position="130"/>
    </location>
</feature>
<feature type="transmembrane region" description="Helical" evidence="9">
    <location>
        <begin position="347"/>
        <end position="380"/>
    </location>
</feature>
<dbReference type="PANTHER" id="PTHR43337:SF1">
    <property type="entry name" value="XANTHINE_URACIL PERMEASE C887.17-RELATED"/>
    <property type="match status" value="1"/>
</dbReference>
<evidence type="ECO:0000256" key="1">
    <source>
        <dbReference type="ARBA" id="ARBA00004651"/>
    </source>
</evidence>
<evidence type="ECO:0000256" key="9">
    <source>
        <dbReference type="SAM" id="Phobius"/>
    </source>
</evidence>
<dbReference type="STRING" id="29349.CLOTH_07620"/>
<reference evidence="10 11" key="1">
    <citation type="submission" date="2017-03" db="EMBL/GenBank/DDBJ databases">
        <title>Genome sequence of Clostridium thermoalcaliphilum DSM 7309.</title>
        <authorList>
            <person name="Poehlein A."/>
            <person name="Daniel R."/>
        </authorList>
    </citation>
    <scope>NUCLEOTIDE SEQUENCE [LARGE SCALE GENOMIC DNA]</scope>
    <source>
        <strain evidence="10 11">DSM 7309</strain>
    </source>
</reference>
<accession>A0A1V4I8M8</accession>
<protein>
    <submittedName>
        <fullName evidence="10">Adenine permease AdeP</fullName>
    </submittedName>
</protein>
<dbReference type="InterPro" id="IPR026033">
    <property type="entry name" value="Azg-like_bact_archaea"/>
</dbReference>
<evidence type="ECO:0000256" key="4">
    <source>
        <dbReference type="ARBA" id="ARBA00022475"/>
    </source>
</evidence>
<evidence type="ECO:0000256" key="5">
    <source>
        <dbReference type="ARBA" id="ARBA00022692"/>
    </source>
</evidence>
<evidence type="ECO:0000256" key="8">
    <source>
        <dbReference type="PIRNR" id="PIRNR005353"/>
    </source>
</evidence>
<evidence type="ECO:0000256" key="3">
    <source>
        <dbReference type="ARBA" id="ARBA00022448"/>
    </source>
</evidence>
<dbReference type="RefSeq" id="WP_079411383.1">
    <property type="nucleotide sequence ID" value="NZ_MZGW01000002.1"/>
</dbReference>
<keyword evidence="3 8" id="KW-0813">Transport</keyword>
<dbReference type="Pfam" id="PF00860">
    <property type="entry name" value="Xan_ur_permease"/>
    <property type="match status" value="1"/>
</dbReference>
<keyword evidence="4 8" id="KW-1003">Cell membrane</keyword>
<dbReference type="EMBL" id="MZGW01000002">
    <property type="protein sequence ID" value="OPJ56358.1"/>
    <property type="molecule type" value="Genomic_DNA"/>
</dbReference>
<feature type="transmembrane region" description="Helical" evidence="9">
    <location>
        <begin position="150"/>
        <end position="172"/>
    </location>
</feature>
<evidence type="ECO:0000256" key="7">
    <source>
        <dbReference type="ARBA" id="ARBA00023136"/>
    </source>
</evidence>
<keyword evidence="7 8" id="KW-0472">Membrane</keyword>
<evidence type="ECO:0000313" key="10">
    <source>
        <dbReference type="EMBL" id="OPJ56358.1"/>
    </source>
</evidence>
<dbReference type="GO" id="GO:0005345">
    <property type="term" value="F:purine nucleobase transmembrane transporter activity"/>
    <property type="evidence" value="ECO:0007669"/>
    <property type="project" value="TreeGrafter"/>
</dbReference>
<evidence type="ECO:0000256" key="6">
    <source>
        <dbReference type="ARBA" id="ARBA00022989"/>
    </source>
</evidence>
<dbReference type="PANTHER" id="PTHR43337">
    <property type="entry name" value="XANTHINE/URACIL PERMEASE C887.17-RELATED"/>
    <property type="match status" value="1"/>
</dbReference>
<comment type="similarity">
    <text evidence="2 8">Belongs to the nucleobase:cation symporter-2 (NCS2) (TC 2.A.40) family. Azg-like subfamily.</text>
</comment>